<evidence type="ECO:0000259" key="1">
    <source>
        <dbReference type="Pfam" id="PF03235"/>
    </source>
</evidence>
<feature type="domain" description="GmrSD restriction endonucleases C-terminal" evidence="2">
    <location>
        <begin position="444"/>
        <end position="569"/>
    </location>
</feature>
<dbReference type="AlphaFoldDB" id="A0AAP8F105"/>
<evidence type="ECO:0000259" key="2">
    <source>
        <dbReference type="Pfam" id="PF07510"/>
    </source>
</evidence>
<protein>
    <recommendedName>
        <fullName evidence="5">DUF262 domain-containing protein</fullName>
    </recommendedName>
</protein>
<dbReference type="Pfam" id="PF03235">
    <property type="entry name" value="GmrSD_N"/>
    <property type="match status" value="1"/>
</dbReference>
<evidence type="ECO:0008006" key="5">
    <source>
        <dbReference type="Google" id="ProtNLM"/>
    </source>
</evidence>
<dbReference type="Pfam" id="PF07510">
    <property type="entry name" value="GmrSD_C"/>
    <property type="match status" value="1"/>
</dbReference>
<feature type="domain" description="GmrSD restriction endonucleases N-terminal" evidence="1">
    <location>
        <begin position="14"/>
        <end position="247"/>
    </location>
</feature>
<dbReference type="PANTHER" id="PTHR35149">
    <property type="entry name" value="SLL5132 PROTEIN"/>
    <property type="match status" value="1"/>
</dbReference>
<dbReference type="PANTHER" id="PTHR35149:SF1">
    <property type="entry name" value="DUF5655 DOMAIN-CONTAINING PROTEIN"/>
    <property type="match status" value="1"/>
</dbReference>
<evidence type="ECO:0000313" key="4">
    <source>
        <dbReference type="Proteomes" id="UP000224044"/>
    </source>
</evidence>
<comment type="caution">
    <text evidence="3">The sequence shown here is derived from an EMBL/GenBank/DDBJ whole genome shotgun (WGS) entry which is preliminary data.</text>
</comment>
<gene>
    <name evidence="3" type="ORF">COF62_19905</name>
</gene>
<dbReference type="InterPro" id="IPR004919">
    <property type="entry name" value="GmrSD_N"/>
</dbReference>
<dbReference type="EMBL" id="NUSY01000030">
    <property type="protein sequence ID" value="PHE10059.1"/>
    <property type="molecule type" value="Genomic_DNA"/>
</dbReference>
<dbReference type="InterPro" id="IPR011089">
    <property type="entry name" value="GmrSD_C"/>
</dbReference>
<accession>A0AAP8F105</accession>
<dbReference type="RefSeq" id="WP_097882018.1">
    <property type="nucleotide sequence ID" value="NZ_NUSY01000030.1"/>
</dbReference>
<dbReference type="Proteomes" id="UP000224044">
    <property type="component" value="Unassembled WGS sequence"/>
</dbReference>
<evidence type="ECO:0000313" key="3">
    <source>
        <dbReference type="EMBL" id="PHE10059.1"/>
    </source>
</evidence>
<organism evidence="3 4">
    <name type="scientific">Bacillus toyonensis</name>
    <dbReference type="NCBI Taxonomy" id="155322"/>
    <lineage>
        <taxon>Bacteria</taxon>
        <taxon>Bacillati</taxon>
        <taxon>Bacillota</taxon>
        <taxon>Bacilli</taxon>
        <taxon>Bacillales</taxon>
        <taxon>Bacillaceae</taxon>
        <taxon>Bacillus</taxon>
        <taxon>Bacillus cereus group</taxon>
    </lineage>
</organism>
<name>A0AAP8F105_9BACI</name>
<sequence length="587" mass="69485">MHFNFNNLQVRAMLGHNNNKLYIPRFQRDYSWEIKEVSEFVNDILLGIELKDNKVECSEYFFGTILLAGDINESNKTIEVIDGQQRITTMTIFLSSLAKSFYAIEERKLGDLVWNYIMKENDDGELSKVLENSTANHYFEYLIQMKKECSLESIDEEQDRMKEAYDYCNEILKEGKIKEQLIKLHNNDDFNNIPYIDILKGIRTQLLSSNIICISTKDKKSSNTIFEILNAKGKQLDSIDLIKNKIFKYLDSIEPTDEANNIWNRIKSNLTSRDVRIEFQTFFRHYWISKYKKVKDDQLYNEFIKEIQPEEYEKFLMDVEKAAELYMKIVCPYTKDYDNRKELLFIPECLSYFNNYFKIKQIRVALLALLNARNEDRIKNKKFKEILIYLHGFHFAYNSLCKKRSNMLELKYSKFAIQLNAAESKEDANKIIDELKKTLDEIFPNYNEFEEEFIKLEFSKGKNKSNMLSKYVLNNLEKYYSGESISKQDGSVEHILSEDKNAKYSLSIGNLILLEEKINNEINNQEFKEKRVKYGESKYSYVSQFVTDYDDLHEFTKELIEERAKKMAEDYYTNVLGRNVVSKVGVK</sequence>
<reference evidence="3 4" key="1">
    <citation type="submission" date="2017-09" db="EMBL/GenBank/DDBJ databases">
        <title>Large-scale bioinformatics analysis of Bacillus genomes uncovers conserved roles of natural products in bacterial physiology.</title>
        <authorList>
            <consortium name="Agbiome Team Llc"/>
            <person name="Bleich R.M."/>
            <person name="Grubbs K.J."/>
            <person name="Santa Maria K.C."/>
            <person name="Allen S.E."/>
            <person name="Farag S."/>
            <person name="Shank E.A."/>
            <person name="Bowers A."/>
        </authorList>
    </citation>
    <scope>NUCLEOTIDE SEQUENCE [LARGE SCALE GENOMIC DNA]</scope>
    <source>
        <strain evidence="3 4">AFS042148</strain>
    </source>
</reference>
<proteinExistence type="predicted"/>